<organism evidence="2 3">
    <name type="scientific">Frieseomelitta varia</name>
    <dbReference type="NCBI Taxonomy" id="561572"/>
    <lineage>
        <taxon>Eukaryota</taxon>
        <taxon>Metazoa</taxon>
        <taxon>Ecdysozoa</taxon>
        <taxon>Arthropoda</taxon>
        <taxon>Hexapoda</taxon>
        <taxon>Insecta</taxon>
        <taxon>Pterygota</taxon>
        <taxon>Neoptera</taxon>
        <taxon>Endopterygota</taxon>
        <taxon>Hymenoptera</taxon>
        <taxon>Apocrita</taxon>
        <taxon>Aculeata</taxon>
        <taxon>Apoidea</taxon>
        <taxon>Anthophila</taxon>
        <taxon>Apidae</taxon>
        <taxon>Frieseomelitta</taxon>
    </lineage>
</organism>
<evidence type="ECO:0000313" key="2">
    <source>
        <dbReference type="EMBL" id="KAF3425015.1"/>
    </source>
</evidence>
<dbReference type="Proteomes" id="UP000655588">
    <property type="component" value="Unassembled WGS sequence"/>
</dbReference>
<dbReference type="EMBL" id="WNWW01000428">
    <property type="protein sequence ID" value="KAF3425015.1"/>
    <property type="molecule type" value="Genomic_DNA"/>
</dbReference>
<reference evidence="2" key="1">
    <citation type="submission" date="2019-11" db="EMBL/GenBank/DDBJ databases">
        <title>The nuclear and mitochondrial genomes of Frieseomelitta varia - a highly eusocial stingless bee (Meliponini) with a permanently sterile worker caste.</title>
        <authorList>
            <person name="Freitas F.C.P."/>
            <person name="Lourenco A.P."/>
            <person name="Nunes F.M.F."/>
            <person name="Paschoal A.R."/>
            <person name="Abreu F.C.P."/>
            <person name="Barbin F.O."/>
            <person name="Bataglia L."/>
            <person name="Cardoso-Junior C.A.M."/>
            <person name="Cervoni M.S."/>
            <person name="Silva S.R."/>
            <person name="Dalarmi F."/>
            <person name="Del Lama M.A."/>
            <person name="Depintor T.S."/>
            <person name="Ferreira K.M."/>
            <person name="Goria P.S."/>
            <person name="Jaskot M.C."/>
            <person name="Lago D.C."/>
            <person name="Luna-Lucena D."/>
            <person name="Moda L.M."/>
            <person name="Nascimento L."/>
            <person name="Pedrino M."/>
            <person name="Rabico F.O."/>
            <person name="Sanches F.C."/>
            <person name="Santos D.E."/>
            <person name="Santos C.G."/>
            <person name="Vieira J."/>
            <person name="Lopes T.F."/>
            <person name="Barchuk A.R."/>
            <person name="Hartfelder K."/>
            <person name="Simoes Z.L.P."/>
            <person name="Bitondi M.M.G."/>
            <person name="Pinheiro D.G."/>
        </authorList>
    </citation>
    <scope>NUCLEOTIDE SEQUENCE</scope>
    <source>
        <strain evidence="2">USP_RPSP 00005682</strain>
        <tissue evidence="2">Whole individual</tissue>
    </source>
</reference>
<evidence type="ECO:0000313" key="3">
    <source>
        <dbReference type="Proteomes" id="UP000655588"/>
    </source>
</evidence>
<accession>A0A833S5B2</accession>
<dbReference type="AlphaFoldDB" id="A0A833S5B2"/>
<proteinExistence type="predicted"/>
<feature type="compositionally biased region" description="Acidic residues" evidence="1">
    <location>
        <begin position="169"/>
        <end position="188"/>
    </location>
</feature>
<keyword evidence="3" id="KW-1185">Reference proteome</keyword>
<name>A0A833S5B2_9HYME</name>
<dbReference type="Gene3D" id="3.40.1800.20">
    <property type="match status" value="1"/>
</dbReference>
<feature type="compositionally biased region" description="Polar residues" evidence="1">
    <location>
        <begin position="131"/>
        <end position="168"/>
    </location>
</feature>
<sequence length="207" mass="23595">MTNKVAREDKLPKKICDDCVYKVELFYQFWNTTANAEKQLLQWLGEVSLEDKQGYVTNVLNPISISNFDFEVMVKHFKNVMKQEQNSENRLDGNVMQQVSEHQNNMGMGMMDNMGLGIPMIISNANQQITSVPMDTNSNNVQTVQAVPGPSSQSTHNQIPQNQTTSAQQEDEDESSEDDENSDEDCDGDEGRFYNKKFLFLLFSFIL</sequence>
<feature type="region of interest" description="Disordered" evidence="1">
    <location>
        <begin position="131"/>
        <end position="191"/>
    </location>
</feature>
<protein>
    <recommendedName>
        <fullName evidence="4">ZAD domain-containing protein</fullName>
    </recommendedName>
</protein>
<gene>
    <name evidence="2" type="ORF">E2986_03312</name>
</gene>
<comment type="caution">
    <text evidence="2">The sequence shown here is derived from an EMBL/GenBank/DDBJ whole genome shotgun (WGS) entry which is preliminary data.</text>
</comment>
<evidence type="ECO:0008006" key="4">
    <source>
        <dbReference type="Google" id="ProtNLM"/>
    </source>
</evidence>
<evidence type="ECO:0000256" key="1">
    <source>
        <dbReference type="SAM" id="MobiDB-lite"/>
    </source>
</evidence>
<dbReference type="SUPFAM" id="SSF57716">
    <property type="entry name" value="Glucocorticoid receptor-like (DNA-binding domain)"/>
    <property type="match status" value="1"/>
</dbReference>